<dbReference type="Proteomes" id="UP001234178">
    <property type="component" value="Unassembled WGS sequence"/>
</dbReference>
<comment type="caution">
    <text evidence="1">The sequence shown here is derived from an EMBL/GenBank/DDBJ whole genome shotgun (WGS) entry which is preliminary data.</text>
</comment>
<sequence length="159" mass="18366">MVEAYEFERNMVSQWVNPANNLTDGCLCLRQNIQDFTKISTPLPSRGHQNLLLILQMFFLHPDAQMEESHGKLQGFFEEELRGLQEIKMGRSWPSSCCRRASSRVAKPSWGIFTAMQRGPSIWESLFWAIASTGLRESIGYLVVNPFYVFDHECEFLQI</sequence>
<name>A0ABQ9ZX96_9CRUS</name>
<reference evidence="1 2" key="1">
    <citation type="journal article" date="2023" name="Nucleic Acids Res.">
        <title>The hologenome of Daphnia magna reveals possible DNA methylation and microbiome-mediated evolution of the host genome.</title>
        <authorList>
            <person name="Chaturvedi A."/>
            <person name="Li X."/>
            <person name="Dhandapani V."/>
            <person name="Marshall H."/>
            <person name="Kissane S."/>
            <person name="Cuenca-Cambronero M."/>
            <person name="Asole G."/>
            <person name="Calvet F."/>
            <person name="Ruiz-Romero M."/>
            <person name="Marangio P."/>
            <person name="Guigo R."/>
            <person name="Rago D."/>
            <person name="Mirbahai L."/>
            <person name="Eastwood N."/>
            <person name="Colbourne J.K."/>
            <person name="Zhou J."/>
            <person name="Mallon E."/>
            <person name="Orsini L."/>
        </authorList>
    </citation>
    <scope>NUCLEOTIDE SEQUENCE [LARGE SCALE GENOMIC DNA]</scope>
    <source>
        <strain evidence="1">LRV0_1</strain>
    </source>
</reference>
<gene>
    <name evidence="1" type="ORF">OUZ56_032938</name>
</gene>
<evidence type="ECO:0000313" key="1">
    <source>
        <dbReference type="EMBL" id="KAK4017526.1"/>
    </source>
</evidence>
<evidence type="ECO:0000313" key="2">
    <source>
        <dbReference type="Proteomes" id="UP001234178"/>
    </source>
</evidence>
<organism evidence="1 2">
    <name type="scientific">Daphnia magna</name>
    <dbReference type="NCBI Taxonomy" id="35525"/>
    <lineage>
        <taxon>Eukaryota</taxon>
        <taxon>Metazoa</taxon>
        <taxon>Ecdysozoa</taxon>
        <taxon>Arthropoda</taxon>
        <taxon>Crustacea</taxon>
        <taxon>Branchiopoda</taxon>
        <taxon>Diplostraca</taxon>
        <taxon>Cladocera</taxon>
        <taxon>Anomopoda</taxon>
        <taxon>Daphniidae</taxon>
        <taxon>Daphnia</taxon>
    </lineage>
</organism>
<dbReference type="EMBL" id="JAOYFB010000007">
    <property type="protein sequence ID" value="KAK4017526.1"/>
    <property type="molecule type" value="Genomic_DNA"/>
</dbReference>
<proteinExistence type="predicted"/>
<accession>A0ABQ9ZX96</accession>
<keyword evidence="2" id="KW-1185">Reference proteome</keyword>
<protein>
    <submittedName>
        <fullName evidence="1">Uncharacterized protein</fullName>
    </submittedName>
</protein>